<organism evidence="1 2">
    <name type="scientific">Dryococelus australis</name>
    <dbReference type="NCBI Taxonomy" id="614101"/>
    <lineage>
        <taxon>Eukaryota</taxon>
        <taxon>Metazoa</taxon>
        <taxon>Ecdysozoa</taxon>
        <taxon>Arthropoda</taxon>
        <taxon>Hexapoda</taxon>
        <taxon>Insecta</taxon>
        <taxon>Pterygota</taxon>
        <taxon>Neoptera</taxon>
        <taxon>Polyneoptera</taxon>
        <taxon>Phasmatodea</taxon>
        <taxon>Verophasmatodea</taxon>
        <taxon>Anareolatae</taxon>
        <taxon>Phasmatidae</taxon>
        <taxon>Eurycanthinae</taxon>
        <taxon>Dryococelus</taxon>
    </lineage>
</organism>
<proteinExistence type="predicted"/>
<comment type="caution">
    <text evidence="1">The sequence shown here is derived from an EMBL/GenBank/DDBJ whole genome shotgun (WGS) entry which is preliminary data.</text>
</comment>
<evidence type="ECO:0000313" key="2">
    <source>
        <dbReference type="Proteomes" id="UP001159363"/>
    </source>
</evidence>
<evidence type="ECO:0000313" key="1">
    <source>
        <dbReference type="EMBL" id="KAJ8874222.1"/>
    </source>
</evidence>
<accession>A0ABQ9GQD3</accession>
<dbReference type="EMBL" id="JARBHB010000010">
    <property type="protein sequence ID" value="KAJ8874222.1"/>
    <property type="molecule type" value="Genomic_DNA"/>
</dbReference>
<dbReference type="Proteomes" id="UP001159363">
    <property type="component" value="Chromosome 9"/>
</dbReference>
<keyword evidence="2" id="KW-1185">Reference proteome</keyword>
<name>A0ABQ9GQD3_9NEOP</name>
<protein>
    <submittedName>
        <fullName evidence="1">Uncharacterized protein</fullName>
    </submittedName>
</protein>
<gene>
    <name evidence="1" type="ORF">PR048_025064</name>
</gene>
<sequence>MNTRFDSGGISTPAFSSTGYTSGPRSSLRCLQLKNCGGTYLISLKSNGIFLIALASSAGCRLKLLFFVCQRLLLRPNFIRRRANKLFVKKYCKTMDFICFLKTFLA</sequence>
<reference evidence="1 2" key="1">
    <citation type="submission" date="2023-02" db="EMBL/GenBank/DDBJ databases">
        <title>LHISI_Scaffold_Assembly.</title>
        <authorList>
            <person name="Stuart O.P."/>
            <person name="Cleave R."/>
            <person name="Magrath M.J.L."/>
            <person name="Mikheyev A.S."/>
        </authorList>
    </citation>
    <scope>NUCLEOTIDE SEQUENCE [LARGE SCALE GENOMIC DNA]</scope>
    <source>
        <strain evidence="1">Daus_M_001</strain>
        <tissue evidence="1">Leg muscle</tissue>
    </source>
</reference>